<evidence type="ECO:0000256" key="1">
    <source>
        <dbReference type="ARBA" id="ARBA00022729"/>
    </source>
</evidence>
<dbReference type="PROSITE" id="PS50835">
    <property type="entry name" value="IG_LIKE"/>
    <property type="match status" value="5"/>
</dbReference>
<dbReference type="InterPro" id="IPR007110">
    <property type="entry name" value="Ig-like_dom"/>
</dbReference>
<dbReference type="InterPro" id="IPR003598">
    <property type="entry name" value="Ig_sub2"/>
</dbReference>
<keyword evidence="1" id="KW-0732">Signal</keyword>
<protein>
    <submittedName>
        <fullName evidence="3">VCBS repeat-containing protein</fullName>
    </submittedName>
</protein>
<dbReference type="Gene3D" id="2.60.40.10">
    <property type="entry name" value="Immunoglobulins"/>
    <property type="match status" value="6"/>
</dbReference>
<feature type="domain" description="Ig-like" evidence="2">
    <location>
        <begin position="1002"/>
        <end position="1084"/>
    </location>
</feature>
<dbReference type="Pfam" id="PF13927">
    <property type="entry name" value="Ig_3"/>
    <property type="match status" value="2"/>
</dbReference>
<comment type="caution">
    <text evidence="3">The sequence shown here is derived from an EMBL/GenBank/DDBJ whole genome shotgun (WGS) entry which is preliminary data.</text>
</comment>
<dbReference type="Proteomes" id="UP000653797">
    <property type="component" value="Unassembled WGS sequence"/>
</dbReference>
<organism evidence="3 4">
    <name type="scientific">Spirosoma validum</name>
    <dbReference type="NCBI Taxonomy" id="2771355"/>
    <lineage>
        <taxon>Bacteria</taxon>
        <taxon>Pseudomonadati</taxon>
        <taxon>Bacteroidota</taxon>
        <taxon>Cytophagia</taxon>
        <taxon>Cytophagales</taxon>
        <taxon>Cytophagaceae</taxon>
        <taxon>Spirosoma</taxon>
    </lineage>
</organism>
<dbReference type="InterPro" id="IPR013783">
    <property type="entry name" value="Ig-like_fold"/>
</dbReference>
<dbReference type="InterPro" id="IPR013098">
    <property type="entry name" value="Ig_I-set"/>
</dbReference>
<dbReference type="SMART" id="SM00408">
    <property type="entry name" value="IGc2"/>
    <property type="match status" value="3"/>
</dbReference>
<dbReference type="SUPFAM" id="SSF48726">
    <property type="entry name" value="Immunoglobulin"/>
    <property type="match status" value="6"/>
</dbReference>
<dbReference type="InterPro" id="IPR013517">
    <property type="entry name" value="FG-GAP"/>
</dbReference>
<proteinExistence type="predicted"/>
<dbReference type="Pfam" id="PF07679">
    <property type="entry name" value="I-set"/>
    <property type="match status" value="1"/>
</dbReference>
<evidence type="ECO:0000313" key="3">
    <source>
        <dbReference type="EMBL" id="MBD2757261.1"/>
    </source>
</evidence>
<dbReference type="PANTHER" id="PTHR16026:SF0">
    <property type="entry name" value="CARTILAGE ACIDIC PROTEIN 1"/>
    <property type="match status" value="1"/>
</dbReference>
<feature type="domain" description="Ig-like" evidence="2">
    <location>
        <begin position="1257"/>
        <end position="1319"/>
    </location>
</feature>
<dbReference type="EMBL" id="JACXAA010000019">
    <property type="protein sequence ID" value="MBD2757261.1"/>
    <property type="molecule type" value="Genomic_DNA"/>
</dbReference>
<gene>
    <name evidence="3" type="ORF">IC230_30580</name>
</gene>
<dbReference type="PANTHER" id="PTHR16026">
    <property type="entry name" value="CARTILAGE ACIDIC PROTEIN 1"/>
    <property type="match status" value="1"/>
</dbReference>
<dbReference type="SUPFAM" id="SSF69318">
    <property type="entry name" value="Integrin alpha N-terminal domain"/>
    <property type="match status" value="3"/>
</dbReference>
<dbReference type="InterPro" id="IPR027039">
    <property type="entry name" value="Crtac1"/>
</dbReference>
<sequence length="1481" mass="155901">MKARLADYIAQAARGRVWIILFVASLGSLSPLVQAQPFTDVSERLIQGTTLSALPQFSSGAVAWGDYDNDGKPDFIMMGKAPNGGRAIRLYRNMGDGFREVGGQLLPRGQTGLADGAVAWGDYDNDNKLDLIITGNGVFGPDVLLLRNTGNGFVNVTSSQLHNVPGLEFSTVNWADYDQDGKLDFLLTGNSASGPVSKLYRNTGSGFTDVTAQQVPGLPGVSSGSVAWADYDLDERPDFLLTGTSDSGPVSKLYRNTGSGFTDVTSQAPGLPGVSSSSVAWADFDLDGKPDFLLTGNTGTGLTSKLYRNTGSEFADVTGNQLPGVPGVSSGSVAWGDFNRDGKPDLLLTGNTDGGTLSKLYRNNGNGFTDVTDQQISKLPQVGNSTVTWADYDTDGWLDLLLMGNNTTGTFGRLYHNGTNYGNFVNVTESQLPDVPKVSSSSIAWGDYDNDGKPDFIMMGETGTGNGFVSRLYRNTGSGFVHVTATQFPGGLPQVTAGSVAWGDYDNDGKLDVFITGKSGAGPVSKLYRNLGGTFSEVTSSQFPGGLPQLFESSVAWGDYDNDGKLDLLLTGDGGEQVGPVSKLYRNTGSGFEDVTDSQVRGLPRVSSGSVSWADFDNDRRLDFLITGDNRSDRISRLYRNTGNGFEDVTEDRFKGALPGLIKSSVAWGDYDRDGRLDLLIVGENKPQEGRQYGGFRGLYANTSNVFIDVTGNIINPQFSASFNATVAWGDYDNDGWLDFMFAGRPLDRLLDGQSPVRQIHHNLSGHGFVMVANYDFYDAAEGGSIAWVDYDTDGRLDHMYTGAYDANFGPDKVTRFTRLNRNSCSPLSIAAQPASRITGCLGSRFSTSVRIEKTGADQSAVPAAAYQWYKDGVLLSSQTSAELTINNLQPSDAGQYQVVISGCNSLTSTPFTLSVSDAVTLSGQPASSSVVCSGSNVSTSVAVSGPNPTFQWYKDGTPLSGQTSASLALTNLQASDSGEYTVVVTGCNSLTSSVFSLTVNQAISMLAQPFSSSAVCPGASVSASVDVSGTNPTFQWYREGTQLSGQTSATLTLSNLQPADAGSYVVVITSSCSSLTSTAFSLSLNQPLTITQQPPGNSISCVGGSFSAGVSVSGSNPTFQWYREGVLISGQTSASLTLTNLQGSDAGAYTVVITGCNSLTSSSLSLAINQPLTIARQPASGTLVCMGTTVSTSVDVSGSNPAFQWYKDGTPLSGQTSASLILASPQTTDAGSYVVVITSSCSSLTSAAYSLSLNQPLTITQQPPSSSAVCAGSNFSISVGVSGSNPTFQWYKDGAAYSGQTSATLTLTNLQPSDAGRYLLFINGTCNNLIANDFNLTINQGADLTLQAYARPSILYGTSPVTLVVNVDELHGVATSGPIRVKVPKEAKLSLNLPASATSVGGRPVVNSAWRWDAGSDAGYYLLSTEQGIGAGGLLSFGLEGLFNPEGTSGTFRFEIVLESSGACETVDNNTDGERIDYFP</sequence>
<feature type="domain" description="Ig-like" evidence="2">
    <location>
        <begin position="1099"/>
        <end position="1168"/>
    </location>
</feature>
<dbReference type="InterPro" id="IPR036179">
    <property type="entry name" value="Ig-like_dom_sf"/>
</dbReference>
<feature type="domain" description="Ig-like" evidence="2">
    <location>
        <begin position="911"/>
        <end position="999"/>
    </location>
</feature>
<feature type="domain" description="Ig-like" evidence="2">
    <location>
        <begin position="1172"/>
        <end position="1253"/>
    </location>
</feature>
<name>A0A927B8Q2_9BACT</name>
<dbReference type="Pfam" id="PF13517">
    <property type="entry name" value="FG-GAP_3"/>
    <property type="match status" value="5"/>
</dbReference>
<evidence type="ECO:0000313" key="4">
    <source>
        <dbReference type="Proteomes" id="UP000653797"/>
    </source>
</evidence>
<dbReference type="InterPro" id="IPR028994">
    <property type="entry name" value="Integrin_alpha_N"/>
</dbReference>
<keyword evidence="4" id="KW-1185">Reference proteome</keyword>
<accession>A0A927B8Q2</accession>
<dbReference type="SMART" id="SM00409">
    <property type="entry name" value="IG"/>
    <property type="match status" value="5"/>
</dbReference>
<evidence type="ECO:0000259" key="2">
    <source>
        <dbReference type="PROSITE" id="PS50835"/>
    </source>
</evidence>
<dbReference type="RefSeq" id="WP_191042882.1">
    <property type="nucleotide sequence ID" value="NZ_JACXAA010000019.1"/>
</dbReference>
<dbReference type="CDD" id="cd00096">
    <property type="entry name" value="Ig"/>
    <property type="match status" value="1"/>
</dbReference>
<reference evidence="3" key="1">
    <citation type="submission" date="2020-09" db="EMBL/GenBank/DDBJ databases">
        <authorList>
            <person name="Kim M.K."/>
        </authorList>
    </citation>
    <scope>NUCLEOTIDE SEQUENCE</scope>
    <source>
        <strain evidence="3">BT704</strain>
    </source>
</reference>
<dbReference type="InterPro" id="IPR003599">
    <property type="entry name" value="Ig_sub"/>
</dbReference>
<dbReference type="Gene3D" id="2.130.10.130">
    <property type="entry name" value="Integrin alpha, N-terminal"/>
    <property type="match status" value="4"/>
</dbReference>